<gene>
    <name evidence="2" type="ORF">DEHRE_02095</name>
</gene>
<protein>
    <submittedName>
        <fullName evidence="2">Uncharacterized protein</fullName>
    </submittedName>
</protein>
<name>A0ABM5P3D7_DEHRP</name>
<keyword evidence="1" id="KW-0812">Transmembrane</keyword>
<accession>A0ABM5P3D7</accession>
<keyword evidence="1" id="KW-1133">Transmembrane helix</keyword>
<keyword evidence="3" id="KW-1185">Reference proteome</keyword>
<organism evidence="2 3">
    <name type="scientific">Dehalobacter restrictus (strain DSM 9455 / PER-K23)</name>
    <dbReference type="NCBI Taxonomy" id="871738"/>
    <lineage>
        <taxon>Bacteria</taxon>
        <taxon>Bacillati</taxon>
        <taxon>Bacillota</taxon>
        <taxon>Clostridia</taxon>
        <taxon>Eubacteriales</taxon>
        <taxon>Desulfitobacteriaceae</taxon>
        <taxon>Dehalobacter</taxon>
    </lineage>
</organism>
<keyword evidence="1" id="KW-0472">Membrane</keyword>
<feature type="transmembrane region" description="Helical" evidence="1">
    <location>
        <begin position="20"/>
        <end position="41"/>
    </location>
</feature>
<sequence>MGKTLKNLYQDEGGDLVQNIIWIFGGVLATVAAVSVLFVTIRGKLTDMNTSITNITTP</sequence>
<dbReference type="EMBL" id="CP007033">
    <property type="protein sequence ID" value="AHF09042.1"/>
    <property type="molecule type" value="Genomic_DNA"/>
</dbReference>
<evidence type="ECO:0000313" key="3">
    <source>
        <dbReference type="Proteomes" id="UP000018934"/>
    </source>
</evidence>
<reference evidence="2 3" key="1">
    <citation type="journal article" date="2013" name="Stand. Genomic Sci.">
        <title>Complete genome sequence of Dehalobacter restrictus PER-K23(T.).</title>
        <authorList>
            <person name="Kruse T."/>
            <person name="Maillard J."/>
            <person name="Goodwin L."/>
            <person name="Woyke T."/>
            <person name="Teshima H."/>
            <person name="Bruce D."/>
            <person name="Detter C."/>
            <person name="Tapia R."/>
            <person name="Han C."/>
            <person name="Huntemann M."/>
            <person name="Wei C.L."/>
            <person name="Han J."/>
            <person name="Chen A."/>
            <person name="Kyrpides N."/>
            <person name="Szeto E."/>
            <person name="Markowitz V."/>
            <person name="Ivanova N."/>
            <person name="Pagani I."/>
            <person name="Pati A."/>
            <person name="Pitluck S."/>
            <person name="Nolan M."/>
            <person name="Holliger C."/>
            <person name="Smidt H."/>
        </authorList>
    </citation>
    <scope>NUCLEOTIDE SEQUENCE [LARGE SCALE GENOMIC DNA]</scope>
    <source>
        <strain evidence="3">DSM 9455</strain>
    </source>
</reference>
<evidence type="ECO:0000313" key="2">
    <source>
        <dbReference type="EMBL" id="AHF09042.1"/>
    </source>
</evidence>
<dbReference type="RefSeq" id="WP_167539422.1">
    <property type="nucleotide sequence ID" value="NZ_CP007033.1"/>
</dbReference>
<proteinExistence type="predicted"/>
<evidence type="ECO:0000256" key="1">
    <source>
        <dbReference type="SAM" id="Phobius"/>
    </source>
</evidence>
<dbReference type="Proteomes" id="UP000018934">
    <property type="component" value="Chromosome"/>
</dbReference>